<dbReference type="InterPro" id="IPR027417">
    <property type="entry name" value="P-loop_NTPase"/>
</dbReference>
<dbReference type="InterPro" id="IPR014264">
    <property type="entry name" value="PEP-CTERM_resp_reg"/>
</dbReference>
<dbReference type="PRINTS" id="PR01590">
    <property type="entry name" value="HTHFIS"/>
</dbReference>
<feature type="domain" description="Response regulatory" evidence="7">
    <location>
        <begin position="3"/>
        <end position="120"/>
    </location>
</feature>
<keyword evidence="4" id="KW-0804">Transcription</keyword>
<evidence type="ECO:0000256" key="2">
    <source>
        <dbReference type="ARBA" id="ARBA00022840"/>
    </source>
</evidence>
<dbReference type="PANTHER" id="PTHR32071:SF113">
    <property type="entry name" value="ALGINATE BIOSYNTHESIS TRANSCRIPTIONAL REGULATORY PROTEIN ALGB"/>
    <property type="match status" value="1"/>
</dbReference>
<dbReference type="InterPro" id="IPR001789">
    <property type="entry name" value="Sig_transdc_resp-reg_receiver"/>
</dbReference>
<dbReference type="Pfam" id="PF00158">
    <property type="entry name" value="Sigma54_activat"/>
    <property type="match status" value="1"/>
</dbReference>
<dbReference type="InterPro" id="IPR009057">
    <property type="entry name" value="Homeodomain-like_sf"/>
</dbReference>
<dbReference type="NCBIfam" id="TIGR02915">
    <property type="entry name" value="PEP_resp_reg"/>
    <property type="match status" value="1"/>
</dbReference>
<dbReference type="PROSITE" id="PS50045">
    <property type="entry name" value="SIGMA54_INTERACT_4"/>
    <property type="match status" value="1"/>
</dbReference>
<evidence type="ECO:0000256" key="3">
    <source>
        <dbReference type="ARBA" id="ARBA00023015"/>
    </source>
</evidence>
<keyword evidence="5" id="KW-0597">Phosphoprotein</keyword>
<dbReference type="PROSITE" id="PS50110">
    <property type="entry name" value="RESPONSE_REGULATORY"/>
    <property type="match status" value="1"/>
</dbReference>
<evidence type="ECO:0000259" key="6">
    <source>
        <dbReference type="PROSITE" id="PS50045"/>
    </source>
</evidence>
<name>A0ABY7AM88_9ALTE</name>
<dbReference type="SMART" id="SM00448">
    <property type="entry name" value="REC"/>
    <property type="match status" value="1"/>
</dbReference>
<evidence type="ECO:0000256" key="4">
    <source>
        <dbReference type="ARBA" id="ARBA00023163"/>
    </source>
</evidence>
<reference evidence="8" key="1">
    <citation type="submission" date="2022-10" db="EMBL/GenBank/DDBJ databases">
        <title>Catenovulum adriacola sp. nov. isolated in the Harbour of Susak.</title>
        <authorList>
            <person name="Schoch T."/>
            <person name="Reich S.J."/>
            <person name="Stoeferle S."/>
            <person name="Flaiz M."/>
            <person name="Kazda M."/>
            <person name="Riedel C.U."/>
            <person name="Duerre P."/>
        </authorList>
    </citation>
    <scope>NUCLEOTIDE SEQUENCE</scope>
    <source>
        <strain evidence="8">TS8</strain>
    </source>
</reference>
<dbReference type="Gene3D" id="3.40.50.300">
    <property type="entry name" value="P-loop containing nucleotide triphosphate hydrolases"/>
    <property type="match status" value="1"/>
</dbReference>
<dbReference type="InterPro" id="IPR025943">
    <property type="entry name" value="Sigma_54_int_dom_ATP-bd_2"/>
</dbReference>
<dbReference type="RefSeq" id="WP_268075021.1">
    <property type="nucleotide sequence ID" value="NZ_CP109965.1"/>
</dbReference>
<dbReference type="InterPro" id="IPR002078">
    <property type="entry name" value="Sigma_54_int"/>
</dbReference>
<dbReference type="InterPro" id="IPR003593">
    <property type="entry name" value="AAA+_ATPase"/>
</dbReference>
<proteinExistence type="predicted"/>
<dbReference type="SUPFAM" id="SSF52172">
    <property type="entry name" value="CheY-like"/>
    <property type="match status" value="1"/>
</dbReference>
<sequence length="454" mass="50399">MAKLLVVDDDKGIQKQLKWGLSDYDIVFADDRPSAIAQLRRFEPEVITLDLGLPPDPANASEGLAALTEILSLAPNTKVIVITGNTDKEHALKSIELGAYDFYQKPIDVETLNTIIQRAFNLVGLEQENRRLAKVNPALGAIIGNSETILAATKRAEKIAKTEITTLLLGESGTGKEVFARSIHNHSDRADKAFVAINCASIPENLLESELFGYEKGAFTGASKTTKGKIETAQGGTLFLDEIGDMPLPLQAKMLRFLQERVIERVGGRQEIPVDIRVICATHRNLQQMSIEQTFREDLFYRVSELIINIPPLRERGNDVLLLAQSFLTSYNQQFNKSIRGFSDDAKQAMLTHKWSGNIRELQNKLKSSVVMADTAFITSDDLGLMCESNDKSNDLGSLNLREVREKAESNAIRQAYNLAEKNMSKTAELLGVTRPTLYAMIDKYQLDDIKPAT</sequence>
<organism evidence="8 9">
    <name type="scientific">Catenovulum adriaticum</name>
    <dbReference type="NCBI Taxonomy" id="2984846"/>
    <lineage>
        <taxon>Bacteria</taxon>
        <taxon>Pseudomonadati</taxon>
        <taxon>Pseudomonadota</taxon>
        <taxon>Gammaproteobacteria</taxon>
        <taxon>Alteromonadales</taxon>
        <taxon>Alteromonadaceae</taxon>
        <taxon>Catenovulum</taxon>
    </lineage>
</organism>
<dbReference type="PANTHER" id="PTHR32071">
    <property type="entry name" value="TRANSCRIPTIONAL REGULATORY PROTEIN"/>
    <property type="match status" value="1"/>
</dbReference>
<keyword evidence="9" id="KW-1185">Reference proteome</keyword>
<keyword evidence="3" id="KW-0805">Transcription regulation</keyword>
<dbReference type="SMART" id="SM00382">
    <property type="entry name" value="AAA"/>
    <property type="match status" value="1"/>
</dbReference>
<dbReference type="Pfam" id="PF25601">
    <property type="entry name" value="AAA_lid_14"/>
    <property type="match status" value="1"/>
</dbReference>
<feature type="domain" description="Sigma-54 factor interaction" evidence="6">
    <location>
        <begin position="142"/>
        <end position="371"/>
    </location>
</feature>
<keyword evidence="1" id="KW-0547">Nucleotide-binding</keyword>
<protein>
    <submittedName>
        <fullName evidence="8">PEP-CTERM-box response regulator transcription factor</fullName>
    </submittedName>
</protein>
<evidence type="ECO:0000313" key="8">
    <source>
        <dbReference type="EMBL" id="WAJ70672.1"/>
    </source>
</evidence>
<dbReference type="Gene3D" id="1.10.10.60">
    <property type="entry name" value="Homeodomain-like"/>
    <property type="match status" value="1"/>
</dbReference>
<feature type="modified residue" description="4-aspartylphosphate" evidence="5">
    <location>
        <position position="50"/>
    </location>
</feature>
<dbReference type="InterPro" id="IPR058031">
    <property type="entry name" value="AAA_lid_NorR"/>
</dbReference>
<dbReference type="EMBL" id="CP109965">
    <property type="protein sequence ID" value="WAJ70672.1"/>
    <property type="molecule type" value="Genomic_DNA"/>
</dbReference>
<evidence type="ECO:0000256" key="1">
    <source>
        <dbReference type="ARBA" id="ARBA00022741"/>
    </source>
</evidence>
<dbReference type="Pfam" id="PF00072">
    <property type="entry name" value="Response_reg"/>
    <property type="match status" value="1"/>
</dbReference>
<dbReference type="PROSITE" id="PS00676">
    <property type="entry name" value="SIGMA54_INTERACT_2"/>
    <property type="match status" value="1"/>
</dbReference>
<evidence type="ECO:0000259" key="7">
    <source>
        <dbReference type="PROSITE" id="PS50110"/>
    </source>
</evidence>
<gene>
    <name evidence="8" type="primary">prsR</name>
    <name evidence="8" type="ORF">OLW01_02330</name>
</gene>
<evidence type="ECO:0000256" key="5">
    <source>
        <dbReference type="PROSITE-ProRule" id="PRU00169"/>
    </source>
</evidence>
<dbReference type="Gene3D" id="1.10.8.60">
    <property type="match status" value="1"/>
</dbReference>
<dbReference type="SUPFAM" id="SSF52540">
    <property type="entry name" value="P-loop containing nucleoside triphosphate hydrolases"/>
    <property type="match status" value="1"/>
</dbReference>
<dbReference type="Pfam" id="PF02954">
    <property type="entry name" value="HTH_8"/>
    <property type="match status" value="1"/>
</dbReference>
<dbReference type="InterPro" id="IPR002197">
    <property type="entry name" value="HTH_Fis"/>
</dbReference>
<accession>A0ABY7AM88</accession>
<dbReference type="Gene3D" id="3.40.50.2300">
    <property type="match status" value="1"/>
</dbReference>
<dbReference type="Proteomes" id="UP001163726">
    <property type="component" value="Chromosome"/>
</dbReference>
<dbReference type="CDD" id="cd00009">
    <property type="entry name" value="AAA"/>
    <property type="match status" value="1"/>
</dbReference>
<dbReference type="InterPro" id="IPR011006">
    <property type="entry name" value="CheY-like_superfamily"/>
</dbReference>
<evidence type="ECO:0000313" key="9">
    <source>
        <dbReference type="Proteomes" id="UP001163726"/>
    </source>
</evidence>
<dbReference type="SUPFAM" id="SSF46689">
    <property type="entry name" value="Homeodomain-like"/>
    <property type="match status" value="1"/>
</dbReference>
<keyword evidence="2" id="KW-0067">ATP-binding</keyword>